<feature type="compositionally biased region" description="Polar residues" evidence="1">
    <location>
        <begin position="16"/>
        <end position="36"/>
    </location>
</feature>
<name>A0A1K1LPJ3_9PSEU</name>
<proteinExistence type="predicted"/>
<dbReference type="RefSeq" id="WP_072474373.1">
    <property type="nucleotide sequence ID" value="NZ_FPJG01000002.1"/>
</dbReference>
<dbReference type="Proteomes" id="UP000182740">
    <property type="component" value="Unassembled WGS sequence"/>
</dbReference>
<evidence type="ECO:0000313" key="2">
    <source>
        <dbReference type="EMBL" id="SFW12796.1"/>
    </source>
</evidence>
<dbReference type="EMBL" id="FPJG01000002">
    <property type="protein sequence ID" value="SFW12796.1"/>
    <property type="molecule type" value="Genomic_DNA"/>
</dbReference>
<dbReference type="OrthoDB" id="3693502at2"/>
<organism evidence="2 3">
    <name type="scientific">Amycolatopsis australiensis</name>
    <dbReference type="NCBI Taxonomy" id="546364"/>
    <lineage>
        <taxon>Bacteria</taxon>
        <taxon>Bacillati</taxon>
        <taxon>Actinomycetota</taxon>
        <taxon>Actinomycetes</taxon>
        <taxon>Pseudonocardiales</taxon>
        <taxon>Pseudonocardiaceae</taxon>
        <taxon>Amycolatopsis</taxon>
    </lineage>
</organism>
<keyword evidence="3" id="KW-1185">Reference proteome</keyword>
<gene>
    <name evidence="2" type="ORF">SAMN04489730_0112</name>
</gene>
<dbReference type="AlphaFoldDB" id="A0A1K1LPJ3"/>
<protein>
    <submittedName>
        <fullName evidence="2">Uncharacterized protein</fullName>
    </submittedName>
</protein>
<dbReference type="STRING" id="546364.SAMN04489730_0112"/>
<accession>A0A1K1LPJ3</accession>
<feature type="compositionally biased region" description="Low complexity" evidence="1">
    <location>
        <begin position="37"/>
        <end position="48"/>
    </location>
</feature>
<reference evidence="3" key="1">
    <citation type="submission" date="2016-11" db="EMBL/GenBank/DDBJ databases">
        <authorList>
            <person name="Varghese N."/>
            <person name="Submissions S."/>
        </authorList>
    </citation>
    <scope>NUCLEOTIDE SEQUENCE [LARGE SCALE GENOMIC DNA]</scope>
    <source>
        <strain evidence="3">DSM 44671</strain>
    </source>
</reference>
<evidence type="ECO:0000256" key="1">
    <source>
        <dbReference type="SAM" id="MobiDB-lite"/>
    </source>
</evidence>
<feature type="region of interest" description="Disordered" evidence="1">
    <location>
        <begin position="1"/>
        <end position="55"/>
    </location>
</feature>
<sequence length="241" mass="25382">MTGPTLVIADAAPASETGNRTATASCTGSASETGNRTATASCTGSATTNPDLSDGQQFAADRDRLARMIRTAPRFLDAVRWWAGFPLRGEQTAPAVTHELGEASATLLDLPVGTIVLRREIRLLGAMAGPIFTVATVTEYVHEALLGADLGARRALRDGGQPVDDVLDGLHRAAYLLARPPVDEHQDHEAPALVSHAVISGAGRPVALTTEVVRRQLVTHRAPDTIPHYAARLPGPARITP</sequence>
<evidence type="ECO:0000313" key="3">
    <source>
        <dbReference type="Proteomes" id="UP000182740"/>
    </source>
</evidence>